<dbReference type="EMBL" id="QGGI01000005">
    <property type="protein sequence ID" value="PWJ95421.1"/>
    <property type="molecule type" value="Genomic_DNA"/>
</dbReference>
<protein>
    <recommendedName>
        <fullName evidence="3">Sugar phosphate isomerase/epimerase</fullName>
    </recommendedName>
</protein>
<evidence type="ECO:0000313" key="1">
    <source>
        <dbReference type="EMBL" id="PWJ95421.1"/>
    </source>
</evidence>
<dbReference type="SUPFAM" id="SSF51658">
    <property type="entry name" value="Xylose isomerase-like"/>
    <property type="match status" value="1"/>
</dbReference>
<dbReference type="AlphaFoldDB" id="A0AA45C7N8"/>
<gene>
    <name evidence="1" type="ORF">C7380_10548</name>
</gene>
<dbReference type="RefSeq" id="WP_109604335.1">
    <property type="nucleotide sequence ID" value="NZ_QGGI01000005.1"/>
</dbReference>
<proteinExistence type="predicted"/>
<reference evidence="1 2" key="1">
    <citation type="submission" date="2018-05" db="EMBL/GenBank/DDBJ databases">
        <title>Genomic Encyclopedia of Type Strains, Phase IV (KMG-IV): sequencing the most valuable type-strain genomes for metagenomic binning, comparative biology and taxonomic classification.</title>
        <authorList>
            <person name="Goeker M."/>
        </authorList>
    </citation>
    <scope>NUCLEOTIDE SEQUENCE [LARGE SCALE GENOMIC DNA]</scope>
    <source>
        <strain evidence="1 2">DSM 24906</strain>
    </source>
</reference>
<evidence type="ECO:0000313" key="2">
    <source>
        <dbReference type="Proteomes" id="UP000245921"/>
    </source>
</evidence>
<organism evidence="1 2">
    <name type="scientific">Oceanotoga teriensis</name>
    <dbReference type="NCBI Taxonomy" id="515440"/>
    <lineage>
        <taxon>Bacteria</taxon>
        <taxon>Thermotogati</taxon>
        <taxon>Thermotogota</taxon>
        <taxon>Thermotogae</taxon>
        <taxon>Petrotogales</taxon>
        <taxon>Petrotogaceae</taxon>
        <taxon>Oceanotoga</taxon>
    </lineage>
</organism>
<accession>A0AA45C7N8</accession>
<dbReference type="Proteomes" id="UP000245921">
    <property type="component" value="Unassembled WGS sequence"/>
</dbReference>
<keyword evidence="2" id="KW-1185">Reference proteome</keyword>
<dbReference type="Gene3D" id="3.20.20.150">
    <property type="entry name" value="Divalent-metal-dependent TIM barrel enzymes"/>
    <property type="match status" value="1"/>
</dbReference>
<comment type="caution">
    <text evidence="1">The sequence shown here is derived from an EMBL/GenBank/DDBJ whole genome shotgun (WGS) entry which is preliminary data.</text>
</comment>
<dbReference type="NCBIfam" id="NF041277">
    <property type="entry name" value="coba_remo_CbiR"/>
    <property type="match status" value="1"/>
</dbReference>
<dbReference type="InterPro" id="IPR036237">
    <property type="entry name" value="Xyl_isomerase-like_sf"/>
</dbReference>
<sequence>MIVGTTSWQIPGTYLENLKILKDEVDFVELLIYSWDEHIQSIIKKESEELFNSDIKLSIHLPTDNMKSIRNVCSYFKDFNVYRLTMHPFGEIEEFKDTFRYCQDIFKKRLCVENLEDGKFFEYYNKIKEYNPSITMDWGHLTLLGENPEYFISRVKSKIKEIHFHGIQNGKDHSLPTKEQYKSFIKTYKKYFKDTPVCVELFKLEETLQVVEVLKNAK</sequence>
<name>A0AA45C7N8_9BACT</name>
<evidence type="ECO:0008006" key="3">
    <source>
        <dbReference type="Google" id="ProtNLM"/>
    </source>
</evidence>